<evidence type="ECO:0000313" key="11">
    <source>
        <dbReference type="EMBL" id="KAF0744584.1"/>
    </source>
</evidence>
<dbReference type="AlphaFoldDB" id="A0A6G0XVJ8"/>
<organism evidence="11 12">
    <name type="scientific">Aphanomyces euteiches</name>
    <dbReference type="NCBI Taxonomy" id="100861"/>
    <lineage>
        <taxon>Eukaryota</taxon>
        <taxon>Sar</taxon>
        <taxon>Stramenopiles</taxon>
        <taxon>Oomycota</taxon>
        <taxon>Saprolegniomycetes</taxon>
        <taxon>Saprolegniales</taxon>
        <taxon>Verrucalvaceae</taxon>
        <taxon>Aphanomyces</taxon>
    </lineage>
</organism>
<dbReference type="GO" id="GO:0031380">
    <property type="term" value="C:nuclear RNA-directed RNA polymerase complex"/>
    <property type="evidence" value="ECO:0007669"/>
    <property type="project" value="TreeGrafter"/>
</dbReference>
<evidence type="ECO:0000256" key="6">
    <source>
        <dbReference type="ARBA" id="ARBA00023158"/>
    </source>
</evidence>
<keyword evidence="5 8" id="KW-0694">RNA-binding</keyword>
<dbReference type="CDD" id="cd00590">
    <property type="entry name" value="RRM_SF"/>
    <property type="match status" value="1"/>
</dbReference>
<accession>A0A6G0XVJ8</accession>
<dbReference type="EMBL" id="VJMJ01000009">
    <property type="protein sequence ID" value="KAF0744584.1"/>
    <property type="molecule type" value="Genomic_DNA"/>
</dbReference>
<comment type="similarity">
    <text evidence="1 9">Belongs to the RdRP family.</text>
</comment>
<evidence type="ECO:0000259" key="10">
    <source>
        <dbReference type="PROSITE" id="PS50102"/>
    </source>
</evidence>
<gene>
    <name evidence="11" type="ORF">Ae201684_001053</name>
</gene>
<keyword evidence="12" id="KW-1185">Reference proteome</keyword>
<dbReference type="Proteomes" id="UP000481153">
    <property type="component" value="Unassembled WGS sequence"/>
</dbReference>
<reference evidence="11 12" key="1">
    <citation type="submission" date="2019-07" db="EMBL/GenBank/DDBJ databases">
        <title>Genomics analysis of Aphanomyces spp. identifies a new class of oomycete effector associated with host adaptation.</title>
        <authorList>
            <person name="Gaulin E."/>
        </authorList>
    </citation>
    <scope>NUCLEOTIDE SEQUENCE [LARGE SCALE GENOMIC DNA]</scope>
    <source>
        <strain evidence="11 12">ATCC 201684</strain>
    </source>
</reference>
<dbReference type="InterPro" id="IPR057596">
    <property type="entry name" value="RDRP_core"/>
</dbReference>
<dbReference type="InterPro" id="IPR012677">
    <property type="entry name" value="Nucleotide-bd_a/b_plait_sf"/>
</dbReference>
<protein>
    <recommendedName>
        <fullName evidence="9">RNA-dependent RNA polymerase</fullName>
        <ecNumber evidence="9">2.7.7.48</ecNumber>
    </recommendedName>
</protein>
<evidence type="ECO:0000256" key="7">
    <source>
        <dbReference type="ARBA" id="ARBA00048744"/>
    </source>
</evidence>
<evidence type="ECO:0000256" key="1">
    <source>
        <dbReference type="ARBA" id="ARBA00005762"/>
    </source>
</evidence>
<dbReference type="InterPro" id="IPR000504">
    <property type="entry name" value="RRM_dom"/>
</dbReference>
<evidence type="ECO:0000256" key="9">
    <source>
        <dbReference type="RuleBase" id="RU363098"/>
    </source>
</evidence>
<feature type="domain" description="RRM" evidence="10">
    <location>
        <begin position="52"/>
        <end position="130"/>
    </location>
</feature>
<keyword evidence="3 9" id="KW-0808">Transferase</keyword>
<evidence type="ECO:0000256" key="8">
    <source>
        <dbReference type="PROSITE-ProRule" id="PRU00176"/>
    </source>
</evidence>
<dbReference type="PROSITE" id="PS50102">
    <property type="entry name" value="RRM"/>
    <property type="match status" value="1"/>
</dbReference>
<evidence type="ECO:0000256" key="4">
    <source>
        <dbReference type="ARBA" id="ARBA00022695"/>
    </source>
</evidence>
<dbReference type="SMART" id="SM00360">
    <property type="entry name" value="RRM"/>
    <property type="match status" value="1"/>
</dbReference>
<dbReference type="GO" id="GO:0003723">
    <property type="term" value="F:RNA binding"/>
    <property type="evidence" value="ECO:0007669"/>
    <property type="project" value="UniProtKB-UniRule"/>
</dbReference>
<keyword evidence="4 9" id="KW-0548">Nucleotidyltransferase</keyword>
<keyword evidence="2 9" id="KW-0696">RNA-directed RNA polymerase</keyword>
<dbReference type="GO" id="GO:0003968">
    <property type="term" value="F:RNA-directed RNA polymerase activity"/>
    <property type="evidence" value="ECO:0007669"/>
    <property type="project" value="UniProtKB-KW"/>
</dbReference>
<evidence type="ECO:0000313" key="12">
    <source>
        <dbReference type="Proteomes" id="UP000481153"/>
    </source>
</evidence>
<dbReference type="EC" id="2.7.7.48" evidence="9"/>
<dbReference type="Gene3D" id="3.30.70.330">
    <property type="match status" value="1"/>
</dbReference>
<proteinExistence type="inferred from homology"/>
<dbReference type="SUPFAM" id="SSF54928">
    <property type="entry name" value="RNA-binding domain, RBD"/>
    <property type="match status" value="1"/>
</dbReference>
<evidence type="ECO:0000256" key="5">
    <source>
        <dbReference type="ARBA" id="ARBA00022884"/>
    </source>
</evidence>
<name>A0A6G0XVJ8_9STRA</name>
<dbReference type="InterPro" id="IPR007855">
    <property type="entry name" value="RDRP"/>
</dbReference>
<dbReference type="PANTHER" id="PTHR23079">
    <property type="entry name" value="RNA-DEPENDENT RNA POLYMERASE"/>
    <property type="match status" value="1"/>
</dbReference>
<dbReference type="InterPro" id="IPR035979">
    <property type="entry name" value="RBD_domain_sf"/>
</dbReference>
<dbReference type="InterPro" id="IPR058752">
    <property type="entry name" value="RDRP_C_head"/>
</dbReference>
<dbReference type="PANTHER" id="PTHR23079:SF55">
    <property type="entry name" value="RNA-DIRECTED RNA POLYMERASE"/>
    <property type="match status" value="1"/>
</dbReference>
<comment type="catalytic activity">
    <reaction evidence="7 9">
        <text>RNA(n) + a ribonucleoside 5'-triphosphate = RNA(n+1) + diphosphate</text>
        <dbReference type="Rhea" id="RHEA:21248"/>
        <dbReference type="Rhea" id="RHEA-COMP:14527"/>
        <dbReference type="Rhea" id="RHEA-COMP:17342"/>
        <dbReference type="ChEBI" id="CHEBI:33019"/>
        <dbReference type="ChEBI" id="CHEBI:61557"/>
        <dbReference type="ChEBI" id="CHEBI:140395"/>
        <dbReference type="EC" id="2.7.7.48"/>
    </reaction>
</comment>
<sequence>MIQVGNNKSNAQRTELNKARTQFKMEALEKETRISCFQTGVAAKRANESKEHYLHLGNISFNISATNIIEFFTMKGIYSIDRCEIQTTSNGRSKGVASLIISSEGDVDRVLALDGEVLNGRNLRIKKDFKPRLRRTVLNESVARWPGNSLIVGTLLKATDDFSPRWKYSSAITLELDGRNSRQLALELGSTYRLEFKVWDVVRFCVHAIQNQSHRCVLWMHIDRPPFCYKEEDFMAGLFGDATEQSVSTILRGLMSLHLWERRPQMSFRDSWVRTTDPSKKSVFGHCFTYVMELQTSPETVIQTMRDFGIVAPKCTHTKNHLSLVDVDYSWSGLDDSLFDRIAWPIRYALQVLVTQRKLEFNPSSATHIVNLCRGSHFSSAELAERIISLRVLPRGEVYSKLLGVFTDHRRSRLRPPLDGFVPMVRRVLVTPLRVLPDAPEPDMANRVLRSFQSHLDRFVRVTFVDENYASIFNVNRSQDVFNHIRDIIHNGLVLAGDKFEFLAYSNSQLRSQSCWFFKTALPGEKYVPSIERIRQSLGNFSHISVAGRRAARLGQAFSSTTATLKVPHSRTLVNNDVIRNDFVFSDGVGFISPDVADLMASKMRLSWSPSAFQIRYGGAKGVVSVMQTLPGIDMVLRPSMIKFQSTFDDVEVCCVASALPFYLNIQIIPLLSCRGVEDKCFLALLNSMLESLAKCTHEIDQAVTLFEKHESAAPALRMLRAGVTLKDRHLYEWVNALRTRLIMDVQLKARILVPNGLSLIGVLDETFQLPANTVFFQTRSSQFSLPPVGAEVAVGRSPCLHPGDIRVLRRADIPALRHLYDVLVFSSQGERPNPNMMSGGDLDGDRYFVFWEPSLMPKEDFEPMQYDPPVQQVKKAADDHAMGDFFVDFMQNDNLGQLSNAHVVLADLQIEGAKSKECLELAQLCSVAVDFAKTGVPAIIPRHLLPRAYPDFMENVHKPSYESTKELGKLYRISTKVHWDDYIPPELGAYDERLVVPGYEEYLDDADQQCYDYSTELWTLACKYEIDAEIELVSGYVRKLSRQVCRSRGKKMREDVLERLKHTVLQIKKTYENNFWLEFDNNRDDPRALKKASAWYYTAYTYTWENNDPPYLSFGWLALDPMCRLVEQVRKTDAATKAP</sequence>
<dbReference type="VEuPathDB" id="FungiDB:AeMF1_009463"/>
<dbReference type="GO" id="GO:0030422">
    <property type="term" value="P:siRNA processing"/>
    <property type="evidence" value="ECO:0007669"/>
    <property type="project" value="TreeGrafter"/>
</dbReference>
<dbReference type="Pfam" id="PF26253">
    <property type="entry name" value="RdRP_head"/>
    <property type="match status" value="1"/>
</dbReference>
<comment type="caution">
    <text evidence="11">The sequence shown here is derived from an EMBL/GenBank/DDBJ whole genome shotgun (WGS) entry which is preliminary data.</text>
</comment>
<keyword evidence="6" id="KW-0943">RNA-mediated gene silencing</keyword>
<dbReference type="Pfam" id="PF05183">
    <property type="entry name" value="RdRP"/>
    <property type="match status" value="1"/>
</dbReference>
<evidence type="ECO:0000256" key="2">
    <source>
        <dbReference type="ARBA" id="ARBA00022484"/>
    </source>
</evidence>
<evidence type="ECO:0000256" key="3">
    <source>
        <dbReference type="ARBA" id="ARBA00022679"/>
    </source>
</evidence>